<organism evidence="1 2">
    <name type="scientific">Lophium mytilinum</name>
    <dbReference type="NCBI Taxonomy" id="390894"/>
    <lineage>
        <taxon>Eukaryota</taxon>
        <taxon>Fungi</taxon>
        <taxon>Dikarya</taxon>
        <taxon>Ascomycota</taxon>
        <taxon>Pezizomycotina</taxon>
        <taxon>Dothideomycetes</taxon>
        <taxon>Pleosporomycetidae</taxon>
        <taxon>Mytilinidiales</taxon>
        <taxon>Mytilinidiaceae</taxon>
        <taxon>Lophium</taxon>
    </lineage>
</organism>
<keyword evidence="2" id="KW-1185">Reference proteome</keyword>
<name>A0A6A6QSF8_9PEZI</name>
<dbReference type="Proteomes" id="UP000799750">
    <property type="component" value="Unassembled WGS sequence"/>
</dbReference>
<gene>
    <name evidence="1" type="ORF">BU16DRAFT_561731</name>
</gene>
<sequence length="482" mass="55358">MEIVVEKLFEGPRKTKPRFRHGKRDLCNLRLVIRETNHKTLREFGRRIFNGKDVDWKYGPRPLSLSEQTLKRFEKSSAHPVFGPAVRQLNFRLNVFEKRYAETLQGENTIPSSAFQPVLSDFHHLNSDETHELMYGAVSVLQNCRTVKIDFSDEYRFGKIDAQTAFNWKTWATDIYTMTNVVAMILHPLQHKQTLLEHLSVGENGANWWTSRGMSIGLLYSKIFKKYPHRFSTMKTLELALCFTHHPVYSFQMDEIFRSAGSTLEHLALRLDLSAGSLNLLHRLAVGPISQHLSVLKLTNFWARDIDLINLLTVHAATLKDVALNRIILGSGGHWATILHIINTGPFHLRSLECTALIQLERQNGPICYYLGVVFVGHQDVFDIDIADFSKTNHHPDAQHARYLGKDLLADKTLNKGDWVVVEVQEDTRGFKIGTDYQDIHAELERLIQSIQLHPVRSPHFGEGHPGYCKKAYLPYIYHTIM</sequence>
<dbReference type="EMBL" id="MU004189">
    <property type="protein sequence ID" value="KAF2495448.1"/>
    <property type="molecule type" value="Genomic_DNA"/>
</dbReference>
<proteinExistence type="predicted"/>
<accession>A0A6A6QSF8</accession>
<reference evidence="1" key="1">
    <citation type="journal article" date="2020" name="Stud. Mycol.">
        <title>101 Dothideomycetes genomes: a test case for predicting lifestyles and emergence of pathogens.</title>
        <authorList>
            <person name="Haridas S."/>
            <person name="Albert R."/>
            <person name="Binder M."/>
            <person name="Bloem J."/>
            <person name="Labutti K."/>
            <person name="Salamov A."/>
            <person name="Andreopoulos B."/>
            <person name="Baker S."/>
            <person name="Barry K."/>
            <person name="Bills G."/>
            <person name="Bluhm B."/>
            <person name="Cannon C."/>
            <person name="Castanera R."/>
            <person name="Culley D."/>
            <person name="Daum C."/>
            <person name="Ezra D."/>
            <person name="Gonzalez J."/>
            <person name="Henrissat B."/>
            <person name="Kuo A."/>
            <person name="Liang C."/>
            <person name="Lipzen A."/>
            <person name="Lutzoni F."/>
            <person name="Magnuson J."/>
            <person name="Mondo S."/>
            <person name="Nolan M."/>
            <person name="Ohm R."/>
            <person name="Pangilinan J."/>
            <person name="Park H.-J."/>
            <person name="Ramirez L."/>
            <person name="Alfaro M."/>
            <person name="Sun H."/>
            <person name="Tritt A."/>
            <person name="Yoshinaga Y."/>
            <person name="Zwiers L.-H."/>
            <person name="Turgeon B."/>
            <person name="Goodwin S."/>
            <person name="Spatafora J."/>
            <person name="Crous P."/>
            <person name="Grigoriev I."/>
        </authorList>
    </citation>
    <scope>NUCLEOTIDE SEQUENCE</scope>
    <source>
        <strain evidence="1">CBS 269.34</strain>
    </source>
</reference>
<evidence type="ECO:0000313" key="1">
    <source>
        <dbReference type="EMBL" id="KAF2495448.1"/>
    </source>
</evidence>
<evidence type="ECO:0000313" key="2">
    <source>
        <dbReference type="Proteomes" id="UP000799750"/>
    </source>
</evidence>
<dbReference type="OrthoDB" id="10428761at2759"/>
<protein>
    <submittedName>
        <fullName evidence="1">Uncharacterized protein</fullName>
    </submittedName>
</protein>
<dbReference type="AlphaFoldDB" id="A0A6A6QSF8"/>